<dbReference type="InterPro" id="IPR036514">
    <property type="entry name" value="SGNH_hydro_sf"/>
</dbReference>
<accession>A0ABS9DZQ8</accession>
<evidence type="ECO:0000313" key="2">
    <source>
        <dbReference type="EMBL" id="MCF3948246.1"/>
    </source>
</evidence>
<comment type="caution">
    <text evidence="2">The sequence shown here is derived from an EMBL/GenBank/DDBJ whole genome shotgun (WGS) entry which is preliminary data.</text>
</comment>
<gene>
    <name evidence="2" type="ORF">L2A60_16345</name>
</gene>
<keyword evidence="3" id="KW-1185">Reference proteome</keyword>
<dbReference type="Proteomes" id="UP001521209">
    <property type="component" value="Unassembled WGS sequence"/>
</dbReference>
<dbReference type="Pfam" id="PF13472">
    <property type="entry name" value="Lipase_GDSL_2"/>
    <property type="match status" value="1"/>
</dbReference>
<evidence type="ECO:0000313" key="3">
    <source>
        <dbReference type="Proteomes" id="UP001521209"/>
    </source>
</evidence>
<dbReference type="EMBL" id="JAKGBZ010000044">
    <property type="protein sequence ID" value="MCF3948246.1"/>
    <property type="molecule type" value="Genomic_DNA"/>
</dbReference>
<protein>
    <submittedName>
        <fullName evidence="2">SGNH/GDSL hydrolase family protein</fullName>
    </submittedName>
</protein>
<sequence>MKAKISGLLGLVLVFAWVGWSYAASPNGVPTYLALGDSLAYGMQIGHLRQEMKSGTVDATSFDTGYVNRLATILGHSTPKLRVVDLGCPGETTSSFISGPCAFATNGKPFGDKPLPMHVKYQGAQLLAGLKYLENPNDNIRLITIDIGINDLRADELACGSAADFEKCLKSKWPTTAKTVARNLSTILHNLKYAAPHTKILVMTYYNWLGLQHPRSDAQVRDLNAIITRSAKSINATTIHTFPAFNESGKLCELSLICGPTKDLHPTNAGYRLIARLFYRGME</sequence>
<dbReference type="GO" id="GO:0016787">
    <property type="term" value="F:hydrolase activity"/>
    <property type="evidence" value="ECO:0007669"/>
    <property type="project" value="UniProtKB-KW"/>
</dbReference>
<name>A0ABS9DZQ8_9PROT</name>
<evidence type="ECO:0000259" key="1">
    <source>
        <dbReference type="Pfam" id="PF13472"/>
    </source>
</evidence>
<dbReference type="Gene3D" id="3.40.50.1110">
    <property type="entry name" value="SGNH hydrolase"/>
    <property type="match status" value="1"/>
</dbReference>
<organism evidence="2 3">
    <name type="scientific">Acidiphilium iwatense</name>
    <dbReference type="NCBI Taxonomy" id="768198"/>
    <lineage>
        <taxon>Bacteria</taxon>
        <taxon>Pseudomonadati</taxon>
        <taxon>Pseudomonadota</taxon>
        <taxon>Alphaproteobacteria</taxon>
        <taxon>Acetobacterales</taxon>
        <taxon>Acidocellaceae</taxon>
        <taxon>Acidiphilium</taxon>
    </lineage>
</organism>
<feature type="domain" description="SGNH hydrolase-type esterase" evidence="1">
    <location>
        <begin position="34"/>
        <end position="273"/>
    </location>
</feature>
<reference evidence="2 3" key="1">
    <citation type="submission" date="2022-01" db="EMBL/GenBank/DDBJ databases">
        <authorList>
            <person name="Won M."/>
            <person name="Kim S.-J."/>
            <person name="Kwon S.-W."/>
        </authorList>
    </citation>
    <scope>NUCLEOTIDE SEQUENCE [LARGE SCALE GENOMIC DNA]</scope>
    <source>
        <strain evidence="2 3">KCTC 23505</strain>
    </source>
</reference>
<proteinExistence type="predicted"/>
<dbReference type="InterPro" id="IPR013830">
    <property type="entry name" value="SGNH_hydro"/>
</dbReference>
<dbReference type="RefSeq" id="WP_235705531.1">
    <property type="nucleotide sequence ID" value="NZ_JAKGBZ010000044.1"/>
</dbReference>
<dbReference type="SUPFAM" id="SSF52266">
    <property type="entry name" value="SGNH hydrolase"/>
    <property type="match status" value="1"/>
</dbReference>
<keyword evidence="2" id="KW-0378">Hydrolase</keyword>
<dbReference type="CDD" id="cd00229">
    <property type="entry name" value="SGNH_hydrolase"/>
    <property type="match status" value="1"/>
</dbReference>